<dbReference type="Proteomes" id="UP000184077">
    <property type="component" value="Unassembled WGS sequence"/>
</dbReference>
<proteinExistence type="predicted"/>
<dbReference type="InterPro" id="IPR011050">
    <property type="entry name" value="Pectin_lyase_fold/virulence"/>
</dbReference>
<comment type="caution">
    <text evidence="2">The sequence shown here is derived from an EMBL/GenBank/DDBJ whole genome shotgun (WGS) entry which is preliminary data.</text>
</comment>
<dbReference type="InterPro" id="IPR036730">
    <property type="entry name" value="P22_tailspike_N_sf"/>
</dbReference>
<name>A0AAP7NXM5_ECOLX</name>
<dbReference type="RefSeq" id="WP_249529199.1">
    <property type="nucleotide sequence ID" value="NZ_MOHC01000012.1"/>
</dbReference>
<dbReference type="FunFam" id="2.170.14.10:FF:000001">
    <property type="entry name" value="Tail spike protein"/>
    <property type="match status" value="1"/>
</dbReference>
<dbReference type="Gene3D" id="2.170.14.10">
    <property type="entry name" value="Phage P22 tailspike-like, N-terminal domain"/>
    <property type="match status" value="1"/>
</dbReference>
<dbReference type="EMBL" id="MOHC01000012">
    <property type="protein sequence ID" value="OJN39208.1"/>
    <property type="molecule type" value="Genomic_DNA"/>
</dbReference>
<evidence type="ECO:0000259" key="1">
    <source>
        <dbReference type="Pfam" id="PF09008"/>
    </source>
</evidence>
<accession>A0AAP7NXM5</accession>
<dbReference type="InterPro" id="IPR009093">
    <property type="entry name" value="P22_tailspike_N"/>
</dbReference>
<dbReference type="SUPFAM" id="SSF51126">
    <property type="entry name" value="Pectin lyase-like"/>
    <property type="match status" value="1"/>
</dbReference>
<sequence>MTDIAANVVVSMPSQLFTMAHSFKAVANGKIYIGKIDTDPVNPENQIQVYVENEDGSHIPVAQPIIINVAGYPVYNGQIAKFVTVQGHSMAVYDAYGTQQFYFPNVLKYDPDQFKPELQGANGATQIGTSHRGLLSSDLNAIDRRPSGYGDSVSAVLANGQDVEIEKTYLRSNPILPEDYQVIDGKGGNLQMSAIARAISVVSKKGVAIWNARAVGTVVNGPSTGNVVYGVVAEDCSNLKIYGVDASKFSGAVELIRTTDFIIRDVFARNMRYHSDVAAGGYGVLLEGCSRGLVDGINFRASTADGDLGRHALYISVDALGNFCEDIIVKNLIASYVNIDNRNMHAAVVRRSNRCMIEDFNINGSNGGIVLSANNGVITDLQIRNGHMKIIQYDDNAVYGISGGVDGQPNTVVGLRVDNYTFEGEVKSGVTPATVRLHAIAMTCRDSYFTNTRIKSHGSANPILVRPGTFNTTFDGIKDFVTAGSVTAPLIRFQGSNRNIKVFNIDTARSPFAGLDNVTDLTVNWERFARIVSANGTVTTTDTESLISTVSATGTGELTVSFKPHVTADAVRKCTVTPASVAGLVILPEISGKNLILRFYNGSGALVPLGASIVSADIRLHS</sequence>
<gene>
    <name evidence="2" type="ORF">BK300_07130</name>
</gene>
<evidence type="ECO:0000313" key="3">
    <source>
        <dbReference type="Proteomes" id="UP000184077"/>
    </source>
</evidence>
<protein>
    <recommendedName>
        <fullName evidence="1">Bacteriophage P22 tailspike N-terminal domain-containing protein</fullName>
    </recommendedName>
</protein>
<reference evidence="2 3" key="1">
    <citation type="submission" date="2016-10" db="EMBL/GenBank/DDBJ databases">
        <title>Comprehensive resistome analysis reveals the prevalence of NDM and MCR-1 in Chinese poultry production.</title>
        <authorList>
            <person name="Wang Y."/>
            <person name="Zhang R."/>
            <person name="Li J."/>
            <person name="Wu Z."/>
            <person name="Wenjuan Y."/>
            <person name="Schwarz S."/>
            <person name="Tyrrell J."/>
            <person name="Zheng Y."/>
            <person name="Wang S."/>
            <person name="Shen Z."/>
            <person name="Liu Z."/>
            <person name="Lei L."/>
            <person name="Li M."/>
            <person name="Zhang Q."/>
            <person name="Wu C."/>
            <person name="Zhang Q."/>
            <person name="Wu Y."/>
            <person name="Walsh T."/>
            <person name="Shen J."/>
        </authorList>
    </citation>
    <scope>NUCLEOTIDE SEQUENCE [LARGE SCALE GENOMIC DNA]</scope>
    <source>
        <strain evidence="2 3">574</strain>
    </source>
</reference>
<dbReference type="AlphaFoldDB" id="A0AAP7NXM5"/>
<feature type="domain" description="Bacteriophage P22 tailspike N-terminal" evidence="1">
    <location>
        <begin position="1"/>
        <end position="113"/>
    </location>
</feature>
<evidence type="ECO:0000313" key="2">
    <source>
        <dbReference type="EMBL" id="OJN39208.1"/>
    </source>
</evidence>
<organism evidence="2 3">
    <name type="scientific">Escherichia coli</name>
    <dbReference type="NCBI Taxonomy" id="562"/>
    <lineage>
        <taxon>Bacteria</taxon>
        <taxon>Pseudomonadati</taxon>
        <taxon>Pseudomonadota</taxon>
        <taxon>Gammaproteobacteria</taxon>
        <taxon>Enterobacterales</taxon>
        <taxon>Enterobacteriaceae</taxon>
        <taxon>Escherichia</taxon>
    </lineage>
</organism>
<dbReference type="SUPFAM" id="SSF51327">
    <property type="entry name" value="Head-binding domain of phage P22 tailspike protein"/>
    <property type="match status" value="1"/>
</dbReference>
<dbReference type="Pfam" id="PF09008">
    <property type="entry name" value="Head_binding"/>
    <property type="match status" value="1"/>
</dbReference>